<reference evidence="1 2" key="2">
    <citation type="journal article" date="2022" name="Mol. Ecol. Resour.">
        <title>The genomes of chicory, endive, great burdock and yacon provide insights into Asteraceae paleo-polyploidization history and plant inulin production.</title>
        <authorList>
            <person name="Fan W."/>
            <person name="Wang S."/>
            <person name="Wang H."/>
            <person name="Wang A."/>
            <person name="Jiang F."/>
            <person name="Liu H."/>
            <person name="Zhao H."/>
            <person name="Xu D."/>
            <person name="Zhang Y."/>
        </authorList>
    </citation>
    <scope>NUCLEOTIDE SEQUENCE [LARGE SCALE GENOMIC DNA]</scope>
    <source>
        <strain evidence="2">cv. Punajuju</strain>
        <tissue evidence="1">Leaves</tissue>
    </source>
</reference>
<accession>A0ACB9BK20</accession>
<keyword evidence="2" id="KW-1185">Reference proteome</keyword>
<dbReference type="EMBL" id="CM042014">
    <property type="protein sequence ID" value="KAI3722371.1"/>
    <property type="molecule type" value="Genomic_DNA"/>
</dbReference>
<organism evidence="1 2">
    <name type="scientific">Cichorium intybus</name>
    <name type="common">Chicory</name>
    <dbReference type="NCBI Taxonomy" id="13427"/>
    <lineage>
        <taxon>Eukaryota</taxon>
        <taxon>Viridiplantae</taxon>
        <taxon>Streptophyta</taxon>
        <taxon>Embryophyta</taxon>
        <taxon>Tracheophyta</taxon>
        <taxon>Spermatophyta</taxon>
        <taxon>Magnoliopsida</taxon>
        <taxon>eudicotyledons</taxon>
        <taxon>Gunneridae</taxon>
        <taxon>Pentapetalae</taxon>
        <taxon>asterids</taxon>
        <taxon>campanulids</taxon>
        <taxon>Asterales</taxon>
        <taxon>Asteraceae</taxon>
        <taxon>Cichorioideae</taxon>
        <taxon>Cichorieae</taxon>
        <taxon>Cichoriinae</taxon>
        <taxon>Cichorium</taxon>
    </lineage>
</organism>
<sequence>MNIFQDDMIIRLKYGKDRYLIAEQDEESVSKCREGCTKNAQWTIEVNDEESLYLKSCYGKYLTATNQPSMPGMIAKHLKVTQSLPERKNTSHQWLPVSQSPVGKSDPGKQYSIWLKTPHGSYLEAHTGRNLITHDLLRRKGCNPLNKKILWHIEIVESPSDQLIHSGSVMYKMLFGVKLFASEKHKDKEKNEGWKDEKETTNGRIHKSIFYDPVIHTMDIEHLAKAEKAFRGC</sequence>
<gene>
    <name evidence="1" type="ORF">L2E82_33408</name>
</gene>
<protein>
    <submittedName>
        <fullName evidence="1">Uncharacterized protein</fullName>
    </submittedName>
</protein>
<evidence type="ECO:0000313" key="2">
    <source>
        <dbReference type="Proteomes" id="UP001055811"/>
    </source>
</evidence>
<dbReference type="Proteomes" id="UP001055811">
    <property type="component" value="Linkage Group LG06"/>
</dbReference>
<name>A0ACB9BK20_CICIN</name>
<reference evidence="2" key="1">
    <citation type="journal article" date="2022" name="Mol. Ecol. Resour.">
        <title>The genomes of chicory, endive, great burdock and yacon provide insights into Asteraceae palaeo-polyploidization history and plant inulin production.</title>
        <authorList>
            <person name="Fan W."/>
            <person name="Wang S."/>
            <person name="Wang H."/>
            <person name="Wang A."/>
            <person name="Jiang F."/>
            <person name="Liu H."/>
            <person name="Zhao H."/>
            <person name="Xu D."/>
            <person name="Zhang Y."/>
        </authorList>
    </citation>
    <scope>NUCLEOTIDE SEQUENCE [LARGE SCALE GENOMIC DNA]</scope>
    <source>
        <strain evidence="2">cv. Punajuju</strain>
    </source>
</reference>
<evidence type="ECO:0000313" key="1">
    <source>
        <dbReference type="EMBL" id="KAI3722371.1"/>
    </source>
</evidence>
<proteinExistence type="predicted"/>
<comment type="caution">
    <text evidence="1">The sequence shown here is derived from an EMBL/GenBank/DDBJ whole genome shotgun (WGS) entry which is preliminary data.</text>
</comment>